<proteinExistence type="predicted"/>
<sequence length="154" mass="16794">MCNTSECISATGRDLVRDPVRDLVRDLVGDLVGDLVRDLVGDLVRDLVGDLVGDLVRDLRLPPIAKVLKVKHCVGPCAARRGAAPVSGSVKSKLNYLWSSHLFTNSRHLAAAGGKHSSSRMFASSISPNESQHAPDRVQRQHEENNSDYLMQIV</sequence>
<dbReference type="AlphaFoldDB" id="A0A194PSF9"/>
<feature type="compositionally biased region" description="Basic and acidic residues" evidence="1">
    <location>
        <begin position="133"/>
        <end position="145"/>
    </location>
</feature>
<dbReference type="Proteomes" id="UP000053268">
    <property type="component" value="Unassembled WGS sequence"/>
</dbReference>
<protein>
    <submittedName>
        <fullName evidence="2">Uncharacterized protein</fullName>
    </submittedName>
</protein>
<feature type="region of interest" description="Disordered" evidence="1">
    <location>
        <begin position="120"/>
        <end position="154"/>
    </location>
</feature>
<evidence type="ECO:0000313" key="3">
    <source>
        <dbReference type="Proteomes" id="UP000053268"/>
    </source>
</evidence>
<name>A0A194PSF9_PAPXU</name>
<dbReference type="EMBL" id="KQ459593">
    <property type="protein sequence ID" value="KPI96247.1"/>
    <property type="molecule type" value="Genomic_DNA"/>
</dbReference>
<accession>A0A194PSF9</accession>
<feature type="compositionally biased region" description="Polar residues" evidence="1">
    <location>
        <begin position="120"/>
        <end position="132"/>
    </location>
</feature>
<keyword evidence="3" id="KW-1185">Reference proteome</keyword>
<gene>
    <name evidence="2" type="ORF">RR46_12277</name>
</gene>
<evidence type="ECO:0000313" key="2">
    <source>
        <dbReference type="EMBL" id="KPI96247.1"/>
    </source>
</evidence>
<evidence type="ECO:0000256" key="1">
    <source>
        <dbReference type="SAM" id="MobiDB-lite"/>
    </source>
</evidence>
<organism evidence="2 3">
    <name type="scientific">Papilio xuthus</name>
    <name type="common">Asian swallowtail butterfly</name>
    <dbReference type="NCBI Taxonomy" id="66420"/>
    <lineage>
        <taxon>Eukaryota</taxon>
        <taxon>Metazoa</taxon>
        <taxon>Ecdysozoa</taxon>
        <taxon>Arthropoda</taxon>
        <taxon>Hexapoda</taxon>
        <taxon>Insecta</taxon>
        <taxon>Pterygota</taxon>
        <taxon>Neoptera</taxon>
        <taxon>Endopterygota</taxon>
        <taxon>Lepidoptera</taxon>
        <taxon>Glossata</taxon>
        <taxon>Ditrysia</taxon>
        <taxon>Papilionoidea</taxon>
        <taxon>Papilionidae</taxon>
        <taxon>Papilioninae</taxon>
        <taxon>Papilio</taxon>
    </lineage>
</organism>
<reference evidence="2 3" key="1">
    <citation type="journal article" date="2015" name="Nat. Commun.">
        <title>Outbred genome sequencing and CRISPR/Cas9 gene editing in butterflies.</title>
        <authorList>
            <person name="Li X."/>
            <person name="Fan D."/>
            <person name="Zhang W."/>
            <person name="Liu G."/>
            <person name="Zhang L."/>
            <person name="Zhao L."/>
            <person name="Fang X."/>
            <person name="Chen L."/>
            <person name="Dong Y."/>
            <person name="Chen Y."/>
            <person name="Ding Y."/>
            <person name="Zhao R."/>
            <person name="Feng M."/>
            <person name="Zhu Y."/>
            <person name="Feng Y."/>
            <person name="Jiang X."/>
            <person name="Zhu D."/>
            <person name="Xiang H."/>
            <person name="Feng X."/>
            <person name="Li S."/>
            <person name="Wang J."/>
            <person name="Zhang G."/>
            <person name="Kronforst M.R."/>
            <person name="Wang W."/>
        </authorList>
    </citation>
    <scope>NUCLEOTIDE SEQUENCE [LARGE SCALE GENOMIC DNA]</scope>
    <source>
        <strain evidence="2">Ya'a_city_454_Px</strain>
        <tissue evidence="2">Whole body</tissue>
    </source>
</reference>